<feature type="region of interest" description="Disordered" evidence="1">
    <location>
        <begin position="32"/>
        <end position="65"/>
    </location>
</feature>
<dbReference type="AlphaFoldDB" id="A0A930HZ76"/>
<gene>
    <name evidence="2" type="ORF">HXN33_06025</name>
</gene>
<dbReference type="Proteomes" id="UP000757461">
    <property type="component" value="Unassembled WGS sequence"/>
</dbReference>
<evidence type="ECO:0000256" key="1">
    <source>
        <dbReference type="SAM" id="MobiDB-lite"/>
    </source>
</evidence>
<proteinExistence type="predicted"/>
<reference evidence="2" key="1">
    <citation type="submission" date="2020-04" db="EMBL/GenBank/DDBJ databases">
        <title>Deep metagenomics examines the oral microbiome during advanced dental caries in children, revealing novel taxa and co-occurrences with host molecules.</title>
        <authorList>
            <person name="Baker J.L."/>
            <person name="Morton J.T."/>
            <person name="Dinis M."/>
            <person name="Alvarez R."/>
            <person name="Tran N.C."/>
            <person name="Knight R."/>
            <person name="Edlund A."/>
        </authorList>
    </citation>
    <scope>NUCLEOTIDE SEQUENCE</scope>
    <source>
        <strain evidence="2">JCVI_25_bin.9</strain>
    </source>
</reference>
<name>A0A930HZ76_9BACT</name>
<sequence length="65" mass="6918">MKEIKTQFKKDYIRPYVAVFDVAEDSHILVSSPNVRPGAGGSPSGTVTVEPLTPVDGGDDDNLEG</sequence>
<evidence type="ECO:0000313" key="3">
    <source>
        <dbReference type="Proteomes" id="UP000757461"/>
    </source>
</evidence>
<dbReference type="EMBL" id="JABZSQ010000094">
    <property type="protein sequence ID" value="MBF1415123.1"/>
    <property type="molecule type" value="Genomic_DNA"/>
</dbReference>
<protein>
    <submittedName>
        <fullName evidence="2">Uncharacterized protein</fullName>
    </submittedName>
</protein>
<evidence type="ECO:0000313" key="2">
    <source>
        <dbReference type="EMBL" id="MBF1415123.1"/>
    </source>
</evidence>
<dbReference type="RefSeq" id="WP_036871457.1">
    <property type="nucleotide sequence ID" value="NZ_CAUSAX010000028.1"/>
</dbReference>
<accession>A0A930HZ76</accession>
<comment type="caution">
    <text evidence="2">The sequence shown here is derived from an EMBL/GenBank/DDBJ whole genome shotgun (WGS) entry which is preliminary data.</text>
</comment>
<organism evidence="2 3">
    <name type="scientific">Prevotella histicola</name>
    <dbReference type="NCBI Taxonomy" id="470565"/>
    <lineage>
        <taxon>Bacteria</taxon>
        <taxon>Pseudomonadati</taxon>
        <taxon>Bacteroidota</taxon>
        <taxon>Bacteroidia</taxon>
        <taxon>Bacteroidales</taxon>
        <taxon>Prevotellaceae</taxon>
        <taxon>Prevotella</taxon>
    </lineage>
</organism>